<evidence type="ECO:0000313" key="5">
    <source>
        <dbReference type="Proteomes" id="UP000215214"/>
    </source>
</evidence>
<proteinExistence type="predicted"/>
<dbReference type="EMBL" id="LT899436">
    <property type="protein sequence ID" value="SNR14941.1"/>
    <property type="molecule type" value="Genomic_DNA"/>
</dbReference>
<dbReference type="RefSeq" id="WP_095070266.1">
    <property type="nucleotide sequence ID" value="NZ_LT899436.1"/>
</dbReference>
<dbReference type="PANTHER" id="PTHR41349">
    <property type="match status" value="1"/>
</dbReference>
<protein>
    <recommendedName>
        <fullName evidence="6">Endonuclease/exonuclease/phosphatase family protein</fullName>
    </recommendedName>
</protein>
<evidence type="ECO:0000259" key="2">
    <source>
        <dbReference type="Pfam" id="PF03372"/>
    </source>
</evidence>
<name>A0A238U6W3_9FLAO</name>
<accession>A0A238U6W3</accession>
<dbReference type="AlphaFoldDB" id="A0A238U6W3"/>
<dbReference type="InterPro" id="IPR036691">
    <property type="entry name" value="Endo/exonu/phosph_ase_sf"/>
</dbReference>
<dbReference type="NCBIfam" id="TIGR04183">
    <property type="entry name" value="Por_Secre_tail"/>
    <property type="match status" value="1"/>
</dbReference>
<dbReference type="SUPFAM" id="SSF56219">
    <property type="entry name" value="DNase I-like"/>
    <property type="match status" value="1"/>
</dbReference>
<evidence type="ECO:0000259" key="3">
    <source>
        <dbReference type="Pfam" id="PF18962"/>
    </source>
</evidence>
<dbReference type="Pfam" id="PF18962">
    <property type="entry name" value="Por_Secre_tail"/>
    <property type="match status" value="1"/>
</dbReference>
<evidence type="ECO:0000256" key="1">
    <source>
        <dbReference type="ARBA" id="ARBA00022729"/>
    </source>
</evidence>
<dbReference type="OrthoDB" id="9794261at2"/>
<dbReference type="Pfam" id="PF03372">
    <property type="entry name" value="Exo_endo_phos"/>
    <property type="match status" value="1"/>
</dbReference>
<dbReference type="KEGG" id="tje:TJEJU_1193"/>
<reference evidence="4 5" key="1">
    <citation type="submission" date="2017-07" db="EMBL/GenBank/DDBJ databases">
        <authorList>
            <person name="Sun Z.S."/>
            <person name="Albrecht U."/>
            <person name="Echele G."/>
            <person name="Lee C.C."/>
        </authorList>
    </citation>
    <scope>NUCLEOTIDE SEQUENCE [LARGE SCALE GENOMIC DNA]</scope>
    <source>
        <strain evidence="5">type strain: KCTC 22618</strain>
    </source>
</reference>
<dbReference type="PANTHER" id="PTHR41349:SF1">
    <property type="entry name" value="PROTEIN CBG08683"/>
    <property type="match status" value="1"/>
</dbReference>
<keyword evidence="1" id="KW-0732">Signal</keyword>
<dbReference type="Proteomes" id="UP000215214">
    <property type="component" value="Chromosome TJEJU"/>
</dbReference>
<evidence type="ECO:0000313" key="4">
    <source>
        <dbReference type="EMBL" id="SNR14941.1"/>
    </source>
</evidence>
<feature type="domain" description="Endonuclease/exonuclease/phosphatase" evidence="2">
    <location>
        <begin position="41"/>
        <end position="272"/>
    </location>
</feature>
<dbReference type="GO" id="GO:0003824">
    <property type="term" value="F:catalytic activity"/>
    <property type="evidence" value="ECO:0007669"/>
    <property type="project" value="InterPro"/>
</dbReference>
<gene>
    <name evidence="4" type="ORF">TJEJU_1193</name>
</gene>
<dbReference type="Gene3D" id="2.60.120.260">
    <property type="entry name" value="Galactose-binding domain-like"/>
    <property type="match status" value="1"/>
</dbReference>
<dbReference type="Gene3D" id="3.60.10.10">
    <property type="entry name" value="Endonuclease/exonuclease/phosphatase"/>
    <property type="match status" value="1"/>
</dbReference>
<keyword evidence="5" id="KW-1185">Reference proteome</keyword>
<sequence>MKQIYFLCILMFFTFLGISNSQNNLKVMTFNKLYSTSSNSALNVVRASGADVIGLQESYGAARSIANSLGFYYHSVNSSVTIISRYPITSTNSSGVQITLPDGLKIYVFNAHLTSYPYEPYEIRDRSIRSESAAINSANRTRGNEMTKIVNTIQSWVPAGAPVFFTGDFNEPSHLDWTTRAANANVHALKVAWPASRKAINIGLKDSWREVYPNEVLNPGDTWTPRRSSNEVYDRIDIIYHKGNNVEAINAVRYGPTNDEAEVKLNNYASDHRAMMVTYIIPEENGGGDNGSDSSYGENLLKQYSAEESNLNSWNQVSGNSIRVRGGRNGYPTAKQGNYIFWFGNSSIGEVYQDVNVEAYANAIDNGLQSFYLEGFIRSYSGRDRARIRLEYRNANNTVLASFDSNWKNRSSSWEEVTDERIAPIGTRKIRVILLSERNSGTSNDGYLDALSLRTKENKLSRRSNVLKEEIKEAENEFKVWPNPATNIISINNRDRGEIFIVNVLGVIQKRVELTKSNTEISISDLSKGLYIVRFVNDKGIVKTKSLIIR</sequence>
<organism evidence="4 5">
    <name type="scientific">Tenacibaculum jejuense</name>
    <dbReference type="NCBI Taxonomy" id="584609"/>
    <lineage>
        <taxon>Bacteria</taxon>
        <taxon>Pseudomonadati</taxon>
        <taxon>Bacteroidota</taxon>
        <taxon>Flavobacteriia</taxon>
        <taxon>Flavobacteriales</taxon>
        <taxon>Flavobacteriaceae</taxon>
        <taxon>Tenacibaculum</taxon>
    </lineage>
</organism>
<evidence type="ECO:0008006" key="6">
    <source>
        <dbReference type="Google" id="ProtNLM"/>
    </source>
</evidence>
<dbReference type="InterPro" id="IPR005135">
    <property type="entry name" value="Endo/exonuclease/phosphatase"/>
</dbReference>
<dbReference type="InterPro" id="IPR026444">
    <property type="entry name" value="Secre_tail"/>
</dbReference>
<feature type="domain" description="Secretion system C-terminal sorting" evidence="3">
    <location>
        <begin position="480"/>
        <end position="549"/>
    </location>
</feature>